<dbReference type="OrthoDB" id="2964670at2"/>
<organism evidence="2 3">
    <name type="scientific">Psychrobacillus lasiicapitis</name>
    <dbReference type="NCBI Taxonomy" id="1636719"/>
    <lineage>
        <taxon>Bacteria</taxon>
        <taxon>Bacillati</taxon>
        <taxon>Bacillota</taxon>
        <taxon>Bacilli</taxon>
        <taxon>Bacillales</taxon>
        <taxon>Bacillaceae</taxon>
        <taxon>Psychrobacillus</taxon>
    </lineage>
</organism>
<name>A0A544SZW1_9BACI</name>
<reference evidence="2 3" key="1">
    <citation type="submission" date="2019-05" db="EMBL/GenBank/DDBJ databases">
        <title>Psychrobacillus vulpis sp. nov., a new species isolated from feces of a red fox that inhabits in The Tablas de Daimiel Natural Park, Albacete, Spain.</title>
        <authorList>
            <person name="Rodriguez M."/>
            <person name="Reina J.C."/>
            <person name="Bejar V."/>
            <person name="Llamas I."/>
        </authorList>
    </citation>
    <scope>NUCLEOTIDE SEQUENCE [LARGE SCALE GENOMIC DNA]</scope>
    <source>
        <strain evidence="2 3">NEAU-3TGS17</strain>
    </source>
</reference>
<feature type="signal peptide" evidence="1">
    <location>
        <begin position="1"/>
        <end position="20"/>
    </location>
</feature>
<gene>
    <name evidence="2" type="ORF">FG382_16920</name>
</gene>
<dbReference type="Proteomes" id="UP000317316">
    <property type="component" value="Unassembled WGS sequence"/>
</dbReference>
<dbReference type="RefSeq" id="WP_142540063.1">
    <property type="nucleotide sequence ID" value="NZ_BMIE01000008.1"/>
</dbReference>
<evidence type="ECO:0000313" key="3">
    <source>
        <dbReference type="Proteomes" id="UP000317316"/>
    </source>
</evidence>
<accession>A0A544SZW1</accession>
<dbReference type="AlphaFoldDB" id="A0A544SZW1"/>
<comment type="caution">
    <text evidence="2">The sequence shown here is derived from an EMBL/GenBank/DDBJ whole genome shotgun (WGS) entry which is preliminary data.</text>
</comment>
<feature type="chain" id="PRO_5038863547" evidence="1">
    <location>
        <begin position="21"/>
        <end position="129"/>
    </location>
</feature>
<protein>
    <submittedName>
        <fullName evidence="2">Uncharacterized protein</fullName>
    </submittedName>
</protein>
<evidence type="ECO:0000313" key="2">
    <source>
        <dbReference type="EMBL" id="TQR10742.1"/>
    </source>
</evidence>
<dbReference type="EMBL" id="VDGH01000010">
    <property type="protein sequence ID" value="TQR10742.1"/>
    <property type="molecule type" value="Genomic_DNA"/>
</dbReference>
<keyword evidence="1" id="KW-0732">Signal</keyword>
<keyword evidence="3" id="KW-1185">Reference proteome</keyword>
<proteinExistence type="predicted"/>
<evidence type="ECO:0000256" key="1">
    <source>
        <dbReference type="SAM" id="SignalP"/>
    </source>
</evidence>
<sequence>MKNILKIIAATMMLISLIYASGGSASATSISNVMWGNMELKRGQIGRVTILKETFLMHIGKDPSVDGGAVRALKPGEVYRVYSTKTPDGYVPMYAVGGEYYIIQNSTLNGVHVKYETPSKAKLALLNKK</sequence>